<dbReference type="InterPro" id="IPR040034">
    <property type="entry name" value="CENP-H"/>
</dbReference>
<dbReference type="RefSeq" id="XP_031874917.1">
    <property type="nucleotide sequence ID" value="XM_032010863.1"/>
</dbReference>
<dbReference type="GO" id="GO:0007052">
    <property type="term" value="P:mitotic spindle organization"/>
    <property type="evidence" value="ECO:0007669"/>
    <property type="project" value="TreeGrafter"/>
</dbReference>
<dbReference type="PANTHER" id="PTHR48122:SF1">
    <property type="entry name" value="CENTROMERE PROTEIN H"/>
    <property type="match status" value="1"/>
</dbReference>
<feature type="domain" description="Centromere protein H C-terminal" evidence="9">
    <location>
        <begin position="32"/>
        <end position="236"/>
    </location>
</feature>
<evidence type="ECO:0000259" key="9">
    <source>
        <dbReference type="Pfam" id="PF05837"/>
    </source>
</evidence>
<evidence type="ECO:0000256" key="5">
    <source>
        <dbReference type="ARBA" id="ARBA00023242"/>
    </source>
</evidence>
<dbReference type="AlphaFoldDB" id="A0A370U3A2"/>
<evidence type="ECO:0000313" key="11">
    <source>
        <dbReference type="Proteomes" id="UP000254866"/>
    </source>
</evidence>
<dbReference type="GO" id="GO:0005634">
    <property type="term" value="C:nucleus"/>
    <property type="evidence" value="ECO:0007669"/>
    <property type="project" value="UniProtKB-SubCell"/>
</dbReference>
<dbReference type="GO" id="GO:0051382">
    <property type="term" value="P:kinetochore assembly"/>
    <property type="evidence" value="ECO:0007669"/>
    <property type="project" value="InterPro"/>
</dbReference>
<dbReference type="GO" id="GO:0007059">
    <property type="term" value="P:chromosome segregation"/>
    <property type="evidence" value="ECO:0007669"/>
    <property type="project" value="TreeGrafter"/>
</dbReference>
<comment type="similarity">
    <text evidence="7">Belongs to the CENP-H/MCM16 family.</text>
</comment>
<keyword evidence="5" id="KW-0539">Nucleus</keyword>
<evidence type="ECO:0000256" key="3">
    <source>
        <dbReference type="ARBA" id="ARBA00022454"/>
    </source>
</evidence>
<evidence type="ECO:0000313" key="10">
    <source>
        <dbReference type="EMBL" id="RDL42261.1"/>
    </source>
</evidence>
<gene>
    <name evidence="10" type="ORF">BP5553_02240</name>
</gene>
<evidence type="ECO:0000256" key="7">
    <source>
        <dbReference type="ARBA" id="ARBA00025735"/>
    </source>
</evidence>
<dbReference type="PANTHER" id="PTHR48122">
    <property type="entry name" value="CENTROMERE PROTEIN H"/>
    <property type="match status" value="1"/>
</dbReference>
<keyword evidence="3" id="KW-0158">Chromosome</keyword>
<accession>A0A370U3A2</accession>
<evidence type="ECO:0000256" key="4">
    <source>
        <dbReference type="ARBA" id="ARBA00022838"/>
    </source>
</evidence>
<dbReference type="Proteomes" id="UP000254866">
    <property type="component" value="Unassembled WGS sequence"/>
</dbReference>
<keyword evidence="8" id="KW-0175">Coiled coil</keyword>
<dbReference type="GeneID" id="43595089"/>
<keyword evidence="6" id="KW-0137">Centromere</keyword>
<reference evidence="10 11" key="1">
    <citation type="journal article" date="2018" name="IMA Fungus">
        <title>IMA Genome-F 9: Draft genome sequence of Annulohypoxylon stygium, Aspergillus mulundensis, Berkeleyomyces basicola (syn. Thielaviopsis basicola), Ceratocystis smalleyi, two Cercospora beticola strains, Coleophoma cylindrospora, Fusarium fracticaudum, Phialophora cf. hyalina, and Morchella septimelata.</title>
        <authorList>
            <person name="Wingfield B.D."/>
            <person name="Bills G.F."/>
            <person name="Dong Y."/>
            <person name="Huang W."/>
            <person name="Nel W.J."/>
            <person name="Swalarsk-Parry B.S."/>
            <person name="Vaghefi N."/>
            <person name="Wilken P.M."/>
            <person name="An Z."/>
            <person name="de Beer Z.W."/>
            <person name="De Vos L."/>
            <person name="Chen L."/>
            <person name="Duong T.A."/>
            <person name="Gao Y."/>
            <person name="Hammerbacher A."/>
            <person name="Kikkert J.R."/>
            <person name="Li Y."/>
            <person name="Li H."/>
            <person name="Li K."/>
            <person name="Li Q."/>
            <person name="Liu X."/>
            <person name="Ma X."/>
            <person name="Naidoo K."/>
            <person name="Pethybridge S.J."/>
            <person name="Sun J."/>
            <person name="Steenkamp E.T."/>
            <person name="van der Nest M.A."/>
            <person name="van Wyk S."/>
            <person name="Wingfield M.J."/>
            <person name="Xiong C."/>
            <person name="Yue Q."/>
            <person name="Zhang X."/>
        </authorList>
    </citation>
    <scope>NUCLEOTIDE SEQUENCE [LARGE SCALE GENOMIC DNA]</scope>
    <source>
        <strain evidence="10 11">BP 5553</strain>
    </source>
</reference>
<dbReference type="InterPro" id="IPR008426">
    <property type="entry name" value="CENP-H_C"/>
</dbReference>
<feature type="coiled-coil region" evidence="8">
    <location>
        <begin position="27"/>
        <end position="54"/>
    </location>
</feature>
<dbReference type="OrthoDB" id="2274804at2759"/>
<sequence>MAHSYQDDMMGGADSAIQLEAPNQPLFSEQEQRVLDLYERMEELQLEIALLKVQGVLSQDMDEETEASQADINTAQQDLLKAKAAYQVRNSIIENVLVANPILKAVHSGNNATIAEQDLLPLVKQRDTLSGSLTELNLKVRATRDDLAKVEAEHIVAARQNAELAGRLTVLAEQANAQKRQDVDPKKREQLAELEANLKASRQKWRIMKGTATGTIVGSGVDWVRDPKLLEVVLDDDDAGG</sequence>
<dbReference type="GO" id="GO:0043515">
    <property type="term" value="F:kinetochore binding"/>
    <property type="evidence" value="ECO:0007669"/>
    <property type="project" value="TreeGrafter"/>
</dbReference>
<dbReference type="EMBL" id="NPIC01000001">
    <property type="protein sequence ID" value="RDL42261.1"/>
    <property type="molecule type" value="Genomic_DNA"/>
</dbReference>
<dbReference type="GO" id="GO:0000776">
    <property type="term" value="C:kinetochore"/>
    <property type="evidence" value="ECO:0007669"/>
    <property type="project" value="UniProtKB-KW"/>
</dbReference>
<dbReference type="Pfam" id="PF05837">
    <property type="entry name" value="CENP-H"/>
    <property type="match status" value="1"/>
</dbReference>
<comment type="subcellular location">
    <subcellularLocation>
        <location evidence="2">Chromosome</location>
        <location evidence="2">Centromere</location>
        <location evidence="2">Kinetochore</location>
    </subcellularLocation>
    <subcellularLocation>
        <location evidence="1">Nucleus</location>
    </subcellularLocation>
</comment>
<protein>
    <recommendedName>
        <fullName evidence="9">Centromere protein H C-terminal domain-containing protein</fullName>
    </recommendedName>
</protein>
<keyword evidence="11" id="KW-1185">Reference proteome</keyword>
<evidence type="ECO:0000256" key="6">
    <source>
        <dbReference type="ARBA" id="ARBA00023328"/>
    </source>
</evidence>
<evidence type="ECO:0000256" key="2">
    <source>
        <dbReference type="ARBA" id="ARBA00004629"/>
    </source>
</evidence>
<keyword evidence="4" id="KW-0995">Kinetochore</keyword>
<comment type="caution">
    <text evidence="10">The sequence shown here is derived from an EMBL/GenBank/DDBJ whole genome shotgun (WGS) entry which is preliminary data.</text>
</comment>
<dbReference type="STRING" id="2656787.A0A370U3A2"/>
<name>A0A370U3A2_9HELO</name>
<proteinExistence type="inferred from homology"/>
<evidence type="ECO:0000256" key="8">
    <source>
        <dbReference type="SAM" id="Coils"/>
    </source>
</evidence>
<organism evidence="10 11">
    <name type="scientific">Venustampulla echinocandica</name>
    <dbReference type="NCBI Taxonomy" id="2656787"/>
    <lineage>
        <taxon>Eukaryota</taxon>
        <taxon>Fungi</taxon>
        <taxon>Dikarya</taxon>
        <taxon>Ascomycota</taxon>
        <taxon>Pezizomycotina</taxon>
        <taxon>Leotiomycetes</taxon>
        <taxon>Helotiales</taxon>
        <taxon>Pleuroascaceae</taxon>
        <taxon>Venustampulla</taxon>
    </lineage>
</organism>
<evidence type="ECO:0000256" key="1">
    <source>
        <dbReference type="ARBA" id="ARBA00004123"/>
    </source>
</evidence>